<sequence>FETCIVRGIIPVWSSPGRVGAQTRFQNQNHRGAKGKHSSFGEMEIEEIEAVLEKIWDLHDKLSDEIHFISRSHFLDSLKPAPNRSENTKKKKKKSHGLGEEKKRQGYVFIKGFDNNDENATIQEAKSLYAIRTALEHLEDQLEFFHTIHTQQRTERDLAVARLEQSRILLAMRLAQHHGKSYRVLDEALAFVGSFKSDTRFVSPHQLYSSSPNPTGENSAPCDGNKPNFVINAFASAFGFAKRAFGFNHLGGVLGNAAIFTISLVAMLHLHQVATSEHHHLQKREDRREMSSSDISLDVMMARG</sequence>
<evidence type="ECO:0000313" key="3">
    <source>
        <dbReference type="Proteomes" id="UP000824890"/>
    </source>
</evidence>
<proteinExistence type="predicted"/>
<organism evidence="2 3">
    <name type="scientific">Brassica napus</name>
    <name type="common">Rape</name>
    <dbReference type="NCBI Taxonomy" id="3708"/>
    <lineage>
        <taxon>Eukaryota</taxon>
        <taxon>Viridiplantae</taxon>
        <taxon>Streptophyta</taxon>
        <taxon>Embryophyta</taxon>
        <taxon>Tracheophyta</taxon>
        <taxon>Spermatophyta</taxon>
        <taxon>Magnoliopsida</taxon>
        <taxon>eudicotyledons</taxon>
        <taxon>Gunneridae</taxon>
        <taxon>Pentapetalae</taxon>
        <taxon>rosids</taxon>
        <taxon>malvids</taxon>
        <taxon>Brassicales</taxon>
        <taxon>Brassicaceae</taxon>
        <taxon>Brassiceae</taxon>
        <taxon>Brassica</taxon>
    </lineage>
</organism>
<feature type="non-terminal residue" evidence="2">
    <location>
        <position position="1"/>
    </location>
</feature>
<evidence type="ECO:0008006" key="4">
    <source>
        <dbReference type="Google" id="ProtNLM"/>
    </source>
</evidence>
<dbReference type="PANTHER" id="PTHR33600:SF16">
    <property type="entry name" value="PLASTID DIVISION PROTEIN PDV1"/>
    <property type="match status" value="1"/>
</dbReference>
<feature type="region of interest" description="Disordered" evidence="1">
    <location>
        <begin position="79"/>
        <end position="99"/>
    </location>
</feature>
<dbReference type="Proteomes" id="UP000824890">
    <property type="component" value="Unassembled WGS sequence"/>
</dbReference>
<evidence type="ECO:0000256" key="1">
    <source>
        <dbReference type="SAM" id="MobiDB-lite"/>
    </source>
</evidence>
<dbReference type="EMBL" id="JAGKQM010000003">
    <property type="protein sequence ID" value="KAH0932279.1"/>
    <property type="molecule type" value="Genomic_DNA"/>
</dbReference>
<evidence type="ECO:0000313" key="2">
    <source>
        <dbReference type="EMBL" id="KAH0932279.1"/>
    </source>
</evidence>
<accession>A0ABQ8DSE1</accession>
<keyword evidence="3" id="KW-1185">Reference proteome</keyword>
<name>A0ABQ8DSE1_BRANA</name>
<reference evidence="2 3" key="1">
    <citation type="submission" date="2021-05" db="EMBL/GenBank/DDBJ databases">
        <title>Genome Assembly of Synthetic Allotetraploid Brassica napus Reveals Homoeologous Exchanges between Subgenomes.</title>
        <authorList>
            <person name="Davis J.T."/>
        </authorList>
    </citation>
    <scope>NUCLEOTIDE SEQUENCE [LARGE SCALE GENOMIC DNA]</scope>
    <source>
        <strain evidence="3">cv. Da-Ae</strain>
        <tissue evidence="2">Seedling</tissue>
    </source>
</reference>
<comment type="caution">
    <text evidence="2">The sequence shown here is derived from an EMBL/GenBank/DDBJ whole genome shotgun (WGS) entry which is preliminary data.</text>
</comment>
<dbReference type="InterPro" id="IPR038939">
    <property type="entry name" value="PDV1/PDV2"/>
</dbReference>
<gene>
    <name evidence="2" type="ORF">HID58_009396</name>
</gene>
<dbReference type="PANTHER" id="PTHR33600">
    <property type="entry name" value="PLASTID DIVISION PROTEIN PDV2"/>
    <property type="match status" value="1"/>
</dbReference>
<protein>
    <recommendedName>
        <fullName evidence="4">Plastid division protein PDV1</fullName>
    </recommendedName>
</protein>